<keyword evidence="4" id="KW-1185">Reference proteome</keyword>
<proteinExistence type="predicted"/>
<dbReference type="InterPro" id="IPR036397">
    <property type="entry name" value="RNaseH_sf"/>
</dbReference>
<dbReference type="GO" id="GO:0003676">
    <property type="term" value="F:nucleic acid binding"/>
    <property type="evidence" value="ECO:0007669"/>
    <property type="project" value="InterPro"/>
</dbReference>
<evidence type="ECO:0000259" key="2">
    <source>
        <dbReference type="SMART" id="SM00479"/>
    </source>
</evidence>
<evidence type="ECO:0000256" key="1">
    <source>
        <dbReference type="SAM" id="MobiDB-lite"/>
    </source>
</evidence>
<accession>A0A7S5R9P0</accession>
<gene>
    <name evidence="3" type="ORF">EVC04_233</name>
</gene>
<dbReference type="SUPFAM" id="SSF53098">
    <property type="entry name" value="Ribonuclease H-like"/>
    <property type="match status" value="1"/>
</dbReference>
<evidence type="ECO:0000313" key="4">
    <source>
        <dbReference type="Proteomes" id="UP000615696"/>
    </source>
</evidence>
<evidence type="ECO:0000313" key="3">
    <source>
        <dbReference type="EMBL" id="QIG73670.1"/>
    </source>
</evidence>
<dbReference type="CDD" id="cd06127">
    <property type="entry name" value="DEDDh"/>
    <property type="match status" value="1"/>
</dbReference>
<reference evidence="3 4" key="1">
    <citation type="submission" date="2020-01" db="EMBL/GenBank/DDBJ databases">
        <title>Patterns of diversity and host range of bacteriophage communities associated with bean-nodulatin bacteria.</title>
        <authorList>
            <person name="Vann Cauwenberghe J."/>
            <person name="Santamaria R.I."/>
            <person name="Bustos P."/>
            <person name="Juarez S."/>
            <person name="Gonzalez V."/>
        </authorList>
    </citation>
    <scope>NUCLEOTIDE SEQUENCE [LARGE SCALE GENOMIC DNA]</scope>
    <source>
        <strain evidence="4">RHph</strain>
    </source>
</reference>
<feature type="domain" description="Exonuclease" evidence="2">
    <location>
        <begin position="42"/>
        <end position="210"/>
    </location>
</feature>
<protein>
    <submittedName>
        <fullName evidence="3">Putative DNA polymerase III epsilon subunit protein</fullName>
    </submittedName>
</protein>
<name>A0A7S5R9P0_9CAUD</name>
<dbReference type="InterPro" id="IPR013520">
    <property type="entry name" value="Ribonucl_H"/>
</dbReference>
<dbReference type="Proteomes" id="UP000615696">
    <property type="component" value="Segment"/>
</dbReference>
<dbReference type="Pfam" id="PF00929">
    <property type="entry name" value="RNase_T"/>
    <property type="match status" value="1"/>
</dbReference>
<sequence>MLNSEGQYEIGRSATSGGKPIRVLTPMPREFPEREAEGNVYEATYVDFETTGLDTENTEVTQFGWVRFQFDDAYKITKIVRTGLKHNVPNGDVEETAARLTGLTKARLIEIGETLEQSDFDDAFDGVEFALAHNAKFDRRYVDRFYNAEPLVWGCTNADLNIRDRYMIPSNSLGILMAYMKDWFFGHHDALEDAWAGVHLADMFFEELVKKIFTPSYNVFAYDSPFESKDALKYRGYKWKNEGKVWWIPGKNEEEAKIEMEWLDQYCHGKQEMIAVDPKTRHL</sequence>
<feature type="region of interest" description="Disordered" evidence="1">
    <location>
        <begin position="1"/>
        <end position="24"/>
    </location>
</feature>
<dbReference type="Gene3D" id="3.30.420.10">
    <property type="entry name" value="Ribonuclease H-like superfamily/Ribonuclease H"/>
    <property type="match status" value="1"/>
</dbReference>
<dbReference type="SMART" id="SM00479">
    <property type="entry name" value="EXOIII"/>
    <property type="match status" value="1"/>
</dbReference>
<dbReference type="InterPro" id="IPR012337">
    <property type="entry name" value="RNaseH-like_sf"/>
</dbReference>
<organism evidence="3 4">
    <name type="scientific">Rhizobium phage RHph_I1_9</name>
    <dbReference type="NCBI Taxonomy" id="2509729"/>
    <lineage>
        <taxon>Viruses</taxon>
        <taxon>Duplodnaviria</taxon>
        <taxon>Heunggongvirae</taxon>
        <taxon>Uroviricota</taxon>
        <taxon>Caudoviricetes</taxon>
        <taxon>Pootjesviridae</taxon>
        <taxon>Staniewskivirinae</taxon>
        <taxon>Trinifflemingvirus</taxon>
        <taxon>Trinifflemingvirus I19</taxon>
    </lineage>
</organism>
<dbReference type="EMBL" id="MN988532">
    <property type="protein sequence ID" value="QIG73670.1"/>
    <property type="molecule type" value="Genomic_DNA"/>
</dbReference>